<accession>A0A2G1QTR1</accession>
<dbReference type="AlphaFoldDB" id="A0A2G1QTR1"/>
<feature type="transmembrane region" description="Helical" evidence="3">
    <location>
        <begin position="95"/>
        <end position="113"/>
    </location>
</feature>
<protein>
    <recommendedName>
        <fullName evidence="4">DUF883 domain-containing protein</fullName>
    </recommendedName>
</protein>
<keyword evidence="3" id="KW-0472">Membrane</keyword>
<keyword evidence="6" id="KW-1185">Reference proteome</keyword>
<sequence length="115" mass="12195">MATATQQRTATISGKNNGSTSAADIEAQIGQLKGDISKLAQTIGEYGSAKAGEAKTSANAKVDEAILASRDVLENARSEVDRLERILRNEIRRKPIQTIGIAAGIGFLAALLMRR</sequence>
<feature type="domain" description="DUF883" evidence="4">
    <location>
        <begin position="94"/>
        <end position="113"/>
    </location>
</feature>
<name>A0A2G1QTR1_9HYPH</name>
<evidence type="ECO:0000256" key="2">
    <source>
        <dbReference type="SAM" id="MobiDB-lite"/>
    </source>
</evidence>
<proteinExistence type="predicted"/>
<dbReference type="InterPro" id="IPR043605">
    <property type="entry name" value="DUF883_C"/>
</dbReference>
<gene>
    <name evidence="5" type="ORF">CSC94_02880</name>
</gene>
<dbReference type="EMBL" id="PDVP01000001">
    <property type="protein sequence ID" value="PHP68947.1"/>
    <property type="molecule type" value="Genomic_DNA"/>
</dbReference>
<evidence type="ECO:0000256" key="3">
    <source>
        <dbReference type="SAM" id="Phobius"/>
    </source>
</evidence>
<dbReference type="RefSeq" id="WP_099303513.1">
    <property type="nucleotide sequence ID" value="NZ_PDVP01000001.1"/>
</dbReference>
<dbReference type="Proteomes" id="UP000221168">
    <property type="component" value="Unassembled WGS sequence"/>
</dbReference>
<feature type="coiled-coil region" evidence="1">
    <location>
        <begin position="66"/>
        <end position="93"/>
    </location>
</feature>
<reference evidence="5 6" key="1">
    <citation type="submission" date="2017-10" db="EMBL/GenBank/DDBJ databases">
        <title>Sedimentibacterium mangrovi gen. nov., sp. nov., a novel member of family Phyllobacteriacea isolated from mangrove sediment.</title>
        <authorList>
            <person name="Liao H."/>
            <person name="Tian Y."/>
        </authorList>
    </citation>
    <scope>NUCLEOTIDE SEQUENCE [LARGE SCALE GENOMIC DNA]</scope>
    <source>
        <strain evidence="5 6">X9-2-2</strain>
    </source>
</reference>
<comment type="caution">
    <text evidence="5">The sequence shown here is derived from an EMBL/GenBank/DDBJ whole genome shotgun (WGS) entry which is preliminary data.</text>
</comment>
<keyword evidence="1" id="KW-0175">Coiled coil</keyword>
<dbReference type="Pfam" id="PF19029">
    <property type="entry name" value="DUF883_C"/>
    <property type="match status" value="1"/>
</dbReference>
<evidence type="ECO:0000256" key="1">
    <source>
        <dbReference type="SAM" id="Coils"/>
    </source>
</evidence>
<evidence type="ECO:0000313" key="5">
    <source>
        <dbReference type="EMBL" id="PHP68947.1"/>
    </source>
</evidence>
<keyword evidence="3" id="KW-0812">Transmembrane</keyword>
<evidence type="ECO:0000259" key="4">
    <source>
        <dbReference type="Pfam" id="PF19029"/>
    </source>
</evidence>
<organism evidence="5 6">
    <name type="scientific">Zhengella mangrovi</name>
    <dbReference type="NCBI Taxonomy" id="1982044"/>
    <lineage>
        <taxon>Bacteria</taxon>
        <taxon>Pseudomonadati</taxon>
        <taxon>Pseudomonadota</taxon>
        <taxon>Alphaproteobacteria</taxon>
        <taxon>Hyphomicrobiales</taxon>
        <taxon>Notoacmeibacteraceae</taxon>
        <taxon>Zhengella</taxon>
    </lineage>
</organism>
<keyword evidence="3" id="KW-1133">Transmembrane helix</keyword>
<feature type="region of interest" description="Disordered" evidence="2">
    <location>
        <begin position="1"/>
        <end position="20"/>
    </location>
</feature>
<evidence type="ECO:0000313" key="6">
    <source>
        <dbReference type="Proteomes" id="UP000221168"/>
    </source>
</evidence>